<feature type="transmembrane region" description="Helical" evidence="1">
    <location>
        <begin position="37"/>
        <end position="54"/>
    </location>
</feature>
<keyword evidence="1" id="KW-0812">Transmembrane</keyword>
<dbReference type="Proteomes" id="UP000886520">
    <property type="component" value="Chromosome 19"/>
</dbReference>
<comment type="caution">
    <text evidence="2">The sequence shown here is derived from an EMBL/GenBank/DDBJ whole genome shotgun (WGS) entry which is preliminary data.</text>
</comment>
<name>A0A9D4UCL0_ADICA</name>
<keyword evidence="1" id="KW-1133">Transmembrane helix</keyword>
<keyword evidence="1" id="KW-0472">Membrane</keyword>
<reference evidence="2" key="1">
    <citation type="submission" date="2021-01" db="EMBL/GenBank/DDBJ databases">
        <title>Adiantum capillus-veneris genome.</title>
        <authorList>
            <person name="Fang Y."/>
            <person name="Liao Q."/>
        </authorList>
    </citation>
    <scope>NUCLEOTIDE SEQUENCE</scope>
    <source>
        <strain evidence="2">H3</strain>
        <tissue evidence="2">Leaf</tissue>
    </source>
</reference>
<dbReference type="AlphaFoldDB" id="A0A9D4UCL0"/>
<feature type="transmembrane region" description="Helical" evidence="1">
    <location>
        <begin position="61"/>
        <end position="80"/>
    </location>
</feature>
<sequence>MAGLIKLSSSSEPPHMYLYNLSCITSFNLSLDLQLQLHIYFLSVGDVWLTTWFFTRNRNSIEFLCYLLALFSCYCSYIRLKPWDGFAWLEKVILLVLFLYLVLYKLVLVCRLLSDIGAWYAGFTKMCDTYAWACGL</sequence>
<keyword evidence="3" id="KW-1185">Reference proteome</keyword>
<accession>A0A9D4UCL0</accession>
<evidence type="ECO:0000313" key="2">
    <source>
        <dbReference type="EMBL" id="KAI5065539.1"/>
    </source>
</evidence>
<feature type="transmembrane region" description="Helical" evidence="1">
    <location>
        <begin position="92"/>
        <end position="113"/>
    </location>
</feature>
<organism evidence="2 3">
    <name type="scientific">Adiantum capillus-veneris</name>
    <name type="common">Maidenhair fern</name>
    <dbReference type="NCBI Taxonomy" id="13818"/>
    <lineage>
        <taxon>Eukaryota</taxon>
        <taxon>Viridiplantae</taxon>
        <taxon>Streptophyta</taxon>
        <taxon>Embryophyta</taxon>
        <taxon>Tracheophyta</taxon>
        <taxon>Polypodiopsida</taxon>
        <taxon>Polypodiidae</taxon>
        <taxon>Polypodiales</taxon>
        <taxon>Pteridineae</taxon>
        <taxon>Pteridaceae</taxon>
        <taxon>Vittarioideae</taxon>
        <taxon>Adiantum</taxon>
    </lineage>
</organism>
<protein>
    <submittedName>
        <fullName evidence="2">Uncharacterized protein</fullName>
    </submittedName>
</protein>
<proteinExistence type="predicted"/>
<evidence type="ECO:0000313" key="3">
    <source>
        <dbReference type="Proteomes" id="UP000886520"/>
    </source>
</evidence>
<dbReference type="EMBL" id="JABFUD020000019">
    <property type="protein sequence ID" value="KAI5065539.1"/>
    <property type="molecule type" value="Genomic_DNA"/>
</dbReference>
<gene>
    <name evidence="2" type="ORF">GOP47_0020234</name>
</gene>
<evidence type="ECO:0000256" key="1">
    <source>
        <dbReference type="SAM" id="Phobius"/>
    </source>
</evidence>